<organism evidence="1 2">
    <name type="scientific">Pelosinus baikalensis</name>
    <dbReference type="NCBI Taxonomy" id="2892015"/>
    <lineage>
        <taxon>Bacteria</taxon>
        <taxon>Bacillati</taxon>
        <taxon>Bacillota</taxon>
        <taxon>Negativicutes</taxon>
        <taxon>Selenomonadales</taxon>
        <taxon>Sporomusaceae</taxon>
        <taxon>Pelosinus</taxon>
    </lineage>
</organism>
<sequence>MLINRMRDGDIVSTVGTHVGSRVLYLPSEYPRGIAGVVLSGTAMWVTRRAGPAVKAADRIAAHTVGYKLAQHSISYFYEEGFIC</sequence>
<keyword evidence="1" id="KW-0378">Hydrolase</keyword>
<comment type="caution">
    <text evidence="1">The sequence shown here is derived from an EMBL/GenBank/DDBJ whole genome shotgun (WGS) entry which is preliminary data.</text>
</comment>
<evidence type="ECO:0000313" key="2">
    <source>
        <dbReference type="Proteomes" id="UP001165492"/>
    </source>
</evidence>
<proteinExistence type="predicted"/>
<dbReference type="EMBL" id="JAJHJB010000001">
    <property type="protein sequence ID" value="MCC5463774.1"/>
    <property type="molecule type" value="Genomic_DNA"/>
</dbReference>
<accession>A0ABS8HKW9</accession>
<protein>
    <submittedName>
        <fullName evidence="1">Alpha/beta hydrolase</fullName>
    </submittedName>
</protein>
<dbReference type="GO" id="GO:0016787">
    <property type="term" value="F:hydrolase activity"/>
    <property type="evidence" value="ECO:0007669"/>
    <property type="project" value="UniProtKB-KW"/>
</dbReference>
<name>A0ABS8HKW9_9FIRM</name>
<evidence type="ECO:0000313" key="1">
    <source>
        <dbReference type="EMBL" id="MCC5463774.1"/>
    </source>
</evidence>
<reference evidence="1" key="1">
    <citation type="submission" date="2021-11" db="EMBL/GenBank/DDBJ databases">
        <title>Description of a new species Pelosinus isolated from the bottom sediments of Lake Baikal.</title>
        <authorList>
            <person name="Zakharyuk A."/>
        </authorList>
    </citation>
    <scope>NUCLEOTIDE SEQUENCE</scope>
    <source>
        <strain evidence="1">Bkl1</strain>
    </source>
</reference>
<dbReference type="Proteomes" id="UP001165492">
    <property type="component" value="Unassembled WGS sequence"/>
</dbReference>
<gene>
    <name evidence="1" type="ORF">LMF89_00175</name>
</gene>
<keyword evidence="2" id="KW-1185">Reference proteome</keyword>